<keyword evidence="2" id="KW-1185">Reference proteome</keyword>
<protein>
    <submittedName>
        <fullName evidence="1">Uncharacterized protein</fullName>
    </submittedName>
</protein>
<evidence type="ECO:0000313" key="2">
    <source>
        <dbReference type="Proteomes" id="UP001154078"/>
    </source>
</evidence>
<name>A0A9P0BB30_BRAAE</name>
<proteinExistence type="predicted"/>
<evidence type="ECO:0000313" key="1">
    <source>
        <dbReference type="EMBL" id="CAH0558016.1"/>
    </source>
</evidence>
<dbReference type="EMBL" id="OV121136">
    <property type="protein sequence ID" value="CAH0558016.1"/>
    <property type="molecule type" value="Genomic_DNA"/>
</dbReference>
<gene>
    <name evidence="1" type="ORF">MELIAE_LOCUS8583</name>
</gene>
<sequence length="772" mass="90334">MAVSVKRLLTKGATKKLLRKFDEKNSDKWEHLCEKSLKSFRFDEIDNICWMNELDNFRRYLKVINVFGKTKVFYDHNNLNVVKSTLDVFLNTISVNNLDMDIYTNLVHLIQILVCGVCNSTLKHKHVINNEHLIKTLEFMINQCNLEEIYLILQDYLFSEKSSFANCRESLMNIFKYFVETKKYEFVLKIFNKLCEQTVISNDTCLIILRSMLNIGQIMFNENLDDDILLSFVKGLNNIYFQEASFNHLLKYQLKEEYLNFVSSITSNIDQICISFCKSKYGRNEYAKHLVIILKNHEQNNKISIKRSQNLLKEILLFDKDIHKWTEQGSTVFFYIYQILCEQNKFIWDSGTVIKILKPVVFRNSLDIHIHKSICNFFPFLLGDGTKKDIVFVGIMLLENISLRPIDDFKKLINFDSKQLTWMLQHGNDTLKKNCLVIWIKDCSDITIVCEAIIETNSHQILLEVLVQESDDEFYQKCCHVIKKTESDNLDKAIGNRIISTKGSPDSKTSVLSKLLLCQQKTTNEDSLNLSICEYFSKNLSDITDLRVLAAALLYCRKSLGKINKYPDGVLCFVQNQNIIEKIVMNLYCNCDENCAVEILKFLNYFFRLTKAHNLSLNKPIHIKLEDCLNGSIQKINLTIRLIYLMLNGEKNLQMEKTQYPHLFVKTHIICNMDKVSLKSFYILMVLLKRNHQLSLLPSTKCFVEMFCRTKEQNLAFSQFLVQYFKVLAKLREPSFHSCVPQESIIKNYILRSDMPPKLINKIMENLQFLHE</sequence>
<dbReference type="Proteomes" id="UP001154078">
    <property type="component" value="Chromosome 5"/>
</dbReference>
<reference evidence="1" key="1">
    <citation type="submission" date="2021-12" db="EMBL/GenBank/DDBJ databases">
        <authorList>
            <person name="King R."/>
        </authorList>
    </citation>
    <scope>NUCLEOTIDE SEQUENCE</scope>
</reference>
<dbReference type="AlphaFoldDB" id="A0A9P0BB30"/>
<accession>A0A9P0BB30</accession>
<organism evidence="1 2">
    <name type="scientific">Brassicogethes aeneus</name>
    <name type="common">Rape pollen beetle</name>
    <name type="synonym">Meligethes aeneus</name>
    <dbReference type="NCBI Taxonomy" id="1431903"/>
    <lineage>
        <taxon>Eukaryota</taxon>
        <taxon>Metazoa</taxon>
        <taxon>Ecdysozoa</taxon>
        <taxon>Arthropoda</taxon>
        <taxon>Hexapoda</taxon>
        <taxon>Insecta</taxon>
        <taxon>Pterygota</taxon>
        <taxon>Neoptera</taxon>
        <taxon>Endopterygota</taxon>
        <taxon>Coleoptera</taxon>
        <taxon>Polyphaga</taxon>
        <taxon>Cucujiformia</taxon>
        <taxon>Nitidulidae</taxon>
        <taxon>Meligethinae</taxon>
        <taxon>Brassicogethes</taxon>
    </lineage>
</organism>